<feature type="transmembrane region" description="Helical" evidence="1">
    <location>
        <begin position="6"/>
        <end position="25"/>
    </location>
</feature>
<evidence type="ECO:0000313" key="5">
    <source>
        <dbReference type="Proteomes" id="UP000031030"/>
    </source>
</evidence>
<keyword evidence="1" id="KW-0812">Transmembrane</keyword>
<dbReference type="Pfam" id="PF07853">
    <property type="entry name" value="DUF1648"/>
    <property type="match status" value="1"/>
</dbReference>
<feature type="transmembrane region" description="Helical" evidence="1">
    <location>
        <begin position="134"/>
        <end position="155"/>
    </location>
</feature>
<evidence type="ECO:0000259" key="3">
    <source>
        <dbReference type="Pfam" id="PF19124"/>
    </source>
</evidence>
<comment type="caution">
    <text evidence="4">The sequence shown here is derived from an EMBL/GenBank/DDBJ whole genome shotgun (WGS) entry which is preliminary data.</text>
</comment>
<evidence type="ECO:0008006" key="6">
    <source>
        <dbReference type="Google" id="ProtNLM"/>
    </source>
</evidence>
<dbReference type="Proteomes" id="UP000031030">
    <property type="component" value="Unassembled WGS sequence"/>
</dbReference>
<keyword evidence="5" id="KW-1185">Reference proteome</keyword>
<dbReference type="RefSeq" id="WP_039402146.1">
    <property type="nucleotide sequence ID" value="NZ_JTDK01000017.1"/>
</dbReference>
<dbReference type="PANTHER" id="PTHR37810:SF5">
    <property type="entry name" value="IMMUNITY PROTEIN SDPI"/>
    <property type="match status" value="1"/>
</dbReference>
<dbReference type="AlphaFoldDB" id="A0A0B2A354"/>
<sequence>MRADVIAIAVVFTFIAILVGALPAVTRPTLPLGVSVPAERLDEPVIRRAIRRYRVMIAIAWLLCMVLLAVLAVTASPAWVLLAVFLFIVAQLAAYVIARRMIIRAKRDGDWYAGVPVRIAGSVSVPAEPAPVPVGWAVASAVLLACGYIAGILLYPTLPATVPTHWGISGQPDRWADKSVWSVFGPLFIGTVVVALLFALSFLGRRVPIRALPGVDAATNVRRDHAMRAAMSALIGRVMFLIALSFSWTTLALWLLPDVAGLRAGGTVAIVVLILLVVVLFVLRWRSLMRGDAATVAAERAVHATVDAPDDDRFWKAGILYLNRDDPALFVQRRFGVGWTVNLGRPAGVVITVLVGLLIVGLVGFVLVQAVNGG</sequence>
<feature type="transmembrane region" description="Helical" evidence="1">
    <location>
        <begin position="349"/>
        <end position="371"/>
    </location>
</feature>
<proteinExistence type="predicted"/>
<name>A0A0B2A354_9MICO</name>
<feature type="transmembrane region" description="Helical" evidence="1">
    <location>
        <begin position="180"/>
        <end position="203"/>
    </location>
</feature>
<accession>A0A0B2A354</accession>
<evidence type="ECO:0000313" key="4">
    <source>
        <dbReference type="EMBL" id="KHK96008.1"/>
    </source>
</evidence>
<keyword evidence="1" id="KW-0472">Membrane</keyword>
<protein>
    <recommendedName>
        <fullName evidence="6">DUF1648 domain-containing protein</fullName>
    </recommendedName>
</protein>
<feature type="transmembrane region" description="Helical" evidence="1">
    <location>
        <begin position="79"/>
        <end position="98"/>
    </location>
</feature>
<dbReference type="OrthoDB" id="9808690at2"/>
<keyword evidence="1" id="KW-1133">Transmembrane helix</keyword>
<feature type="transmembrane region" description="Helical" evidence="1">
    <location>
        <begin position="262"/>
        <end position="283"/>
    </location>
</feature>
<reference evidence="4 5" key="1">
    <citation type="submission" date="2014-11" db="EMBL/GenBank/DDBJ databases">
        <title>Genome sequence of Microbacterium mangrovi MUSC 115(T).</title>
        <authorList>
            <person name="Lee L.-H."/>
        </authorList>
    </citation>
    <scope>NUCLEOTIDE SEQUENCE [LARGE SCALE GENOMIC DNA]</scope>
    <source>
        <strain evidence="4 5">MUSC 115</strain>
    </source>
</reference>
<dbReference type="PANTHER" id="PTHR37810">
    <property type="entry name" value="IMMUNITY PROTEIN SDPI"/>
    <property type="match status" value="1"/>
</dbReference>
<dbReference type="Pfam" id="PF19124">
    <property type="entry name" value="DUF5808"/>
    <property type="match status" value="1"/>
</dbReference>
<dbReference type="GO" id="GO:0009636">
    <property type="term" value="P:response to toxic substance"/>
    <property type="evidence" value="ECO:0007669"/>
    <property type="project" value="TreeGrafter"/>
</dbReference>
<feature type="domain" description="DUF1648" evidence="2">
    <location>
        <begin position="143"/>
        <end position="188"/>
    </location>
</feature>
<dbReference type="InterPro" id="IPR043831">
    <property type="entry name" value="DUF5808"/>
</dbReference>
<dbReference type="EMBL" id="JTDK01000017">
    <property type="protein sequence ID" value="KHK96008.1"/>
    <property type="molecule type" value="Genomic_DNA"/>
</dbReference>
<feature type="transmembrane region" description="Helical" evidence="1">
    <location>
        <begin position="55"/>
        <end position="73"/>
    </location>
</feature>
<dbReference type="STRING" id="1348253.LK09_16735"/>
<dbReference type="InterPro" id="IPR012867">
    <property type="entry name" value="DUF1648"/>
</dbReference>
<feature type="transmembrane region" description="Helical" evidence="1">
    <location>
        <begin position="234"/>
        <end position="256"/>
    </location>
</feature>
<feature type="domain" description="DUF5808" evidence="3">
    <location>
        <begin position="324"/>
        <end position="348"/>
    </location>
</feature>
<evidence type="ECO:0000259" key="2">
    <source>
        <dbReference type="Pfam" id="PF07853"/>
    </source>
</evidence>
<organism evidence="4 5">
    <name type="scientific">Microbacterium mangrovi</name>
    <dbReference type="NCBI Taxonomy" id="1348253"/>
    <lineage>
        <taxon>Bacteria</taxon>
        <taxon>Bacillati</taxon>
        <taxon>Actinomycetota</taxon>
        <taxon>Actinomycetes</taxon>
        <taxon>Micrococcales</taxon>
        <taxon>Microbacteriaceae</taxon>
        <taxon>Microbacterium</taxon>
    </lineage>
</organism>
<gene>
    <name evidence="4" type="ORF">LK09_16735</name>
</gene>
<evidence type="ECO:0000256" key="1">
    <source>
        <dbReference type="SAM" id="Phobius"/>
    </source>
</evidence>